<evidence type="ECO:0000259" key="2">
    <source>
        <dbReference type="Pfam" id="PF22725"/>
    </source>
</evidence>
<dbReference type="InterPro" id="IPR036291">
    <property type="entry name" value="NAD(P)-bd_dom_sf"/>
</dbReference>
<reference evidence="3 4" key="1">
    <citation type="submission" date="2020-07" db="EMBL/GenBank/DDBJ databases">
        <title>Gai3-2, isolated from salt lake.</title>
        <authorList>
            <person name="Cui H."/>
            <person name="Shi X."/>
        </authorList>
    </citation>
    <scope>NUCLEOTIDE SEQUENCE [LARGE SCALE GENOMIC DNA]</scope>
    <source>
        <strain evidence="3 4">Gai3-2</strain>
    </source>
</reference>
<proteinExistence type="predicted"/>
<dbReference type="Gene3D" id="3.40.50.720">
    <property type="entry name" value="NAD(P)-binding Rossmann-like Domain"/>
    <property type="match status" value="1"/>
</dbReference>
<protein>
    <submittedName>
        <fullName evidence="3">Gfo/Idh/MocA family oxidoreductase</fullName>
    </submittedName>
</protein>
<dbReference type="Pfam" id="PF22725">
    <property type="entry name" value="GFO_IDH_MocA_C3"/>
    <property type="match status" value="1"/>
</dbReference>
<dbReference type="Gene3D" id="3.30.360.10">
    <property type="entry name" value="Dihydrodipicolinate Reductase, domain 2"/>
    <property type="match status" value="1"/>
</dbReference>
<feature type="domain" description="Gfo/Idh/MocA-like oxidoreductase N-terminal" evidence="1">
    <location>
        <begin position="7"/>
        <end position="122"/>
    </location>
</feature>
<dbReference type="InterPro" id="IPR000683">
    <property type="entry name" value="Gfo/Idh/MocA-like_OxRdtase_N"/>
</dbReference>
<dbReference type="Pfam" id="PF01408">
    <property type="entry name" value="GFO_IDH_MocA"/>
    <property type="match status" value="1"/>
</dbReference>
<dbReference type="RefSeq" id="WP_179168277.1">
    <property type="nucleotide sequence ID" value="NZ_CP058529.1"/>
</dbReference>
<dbReference type="KEGG" id="halg:HUG10_03715"/>
<dbReference type="Proteomes" id="UP000509750">
    <property type="component" value="Chromosome"/>
</dbReference>
<dbReference type="SUPFAM" id="SSF51735">
    <property type="entry name" value="NAD(P)-binding Rossmann-fold domains"/>
    <property type="match status" value="1"/>
</dbReference>
<keyword evidence="4" id="KW-1185">Reference proteome</keyword>
<evidence type="ECO:0000259" key="1">
    <source>
        <dbReference type="Pfam" id="PF01408"/>
    </source>
</evidence>
<dbReference type="SUPFAM" id="SSF55347">
    <property type="entry name" value="Glyceraldehyde-3-phosphate dehydrogenase-like, C-terminal domain"/>
    <property type="match status" value="1"/>
</dbReference>
<dbReference type="InterPro" id="IPR055170">
    <property type="entry name" value="GFO_IDH_MocA-like_dom"/>
</dbReference>
<evidence type="ECO:0000313" key="4">
    <source>
        <dbReference type="Proteomes" id="UP000509750"/>
    </source>
</evidence>
<gene>
    <name evidence="3" type="ORF">HUG10_03715</name>
</gene>
<evidence type="ECO:0000313" key="3">
    <source>
        <dbReference type="EMBL" id="QLG26702.1"/>
    </source>
</evidence>
<dbReference type="AlphaFoldDB" id="A0A7D5KLC0"/>
<dbReference type="GO" id="GO:0000166">
    <property type="term" value="F:nucleotide binding"/>
    <property type="evidence" value="ECO:0007669"/>
    <property type="project" value="InterPro"/>
</dbReference>
<feature type="domain" description="GFO/IDH/MocA-like oxidoreductase" evidence="2">
    <location>
        <begin position="138"/>
        <end position="271"/>
    </location>
</feature>
<dbReference type="OrthoDB" id="226094at2157"/>
<organism evidence="3 4">
    <name type="scientific">Halorarum halophilum</name>
    <dbReference type="NCBI Taxonomy" id="2743090"/>
    <lineage>
        <taxon>Archaea</taxon>
        <taxon>Methanobacteriati</taxon>
        <taxon>Methanobacteriota</taxon>
        <taxon>Stenosarchaea group</taxon>
        <taxon>Halobacteria</taxon>
        <taxon>Halobacteriales</taxon>
        <taxon>Haloferacaceae</taxon>
        <taxon>Halorarum</taxon>
    </lineage>
</organism>
<name>A0A7D5KLC0_9EURY</name>
<dbReference type="PANTHER" id="PTHR43377">
    <property type="entry name" value="BILIVERDIN REDUCTASE A"/>
    <property type="match status" value="1"/>
</dbReference>
<dbReference type="EMBL" id="CP058529">
    <property type="protein sequence ID" value="QLG26702.1"/>
    <property type="molecule type" value="Genomic_DNA"/>
</dbReference>
<dbReference type="InterPro" id="IPR051450">
    <property type="entry name" value="Gfo/Idh/MocA_Oxidoreductases"/>
</dbReference>
<sequence>MRDSSNVRVGIIGLGGIGNHHAERLSRQGATLVGGMDVSAEARRRFTDAYQVETFEDETELYDQVDAVLVTTPNRFHEEYAVSALEAGLDVLLEKPLAHTLESAEAIAAAAESAPGFCMVGFNNRFASAAQVLTHYRDEGRFGEIRHVEANFVRRRGIPGRGSWFTTKGISGGGALIDIGVHAIDLAMYFMDFPEVSEVSGVTRSEFGNRDDYAFVDMWGEDTGPEGFDVDDSVSAFVRGTEGQSFSLEAAWATNRPPNNDFYVRGTKGGAHLDRSTGELTIYESGTGGSNHLTNTTVSTSEVDTHEVEQAAFLEAVASGEAPEQNTVQEGLAVQRIIDAIYQSSDTGKAVQFLSEESLSHSEAAEAAQLD</sequence>
<dbReference type="PANTHER" id="PTHR43377:SF1">
    <property type="entry name" value="BILIVERDIN REDUCTASE A"/>
    <property type="match status" value="1"/>
</dbReference>
<dbReference type="GeneID" id="56027910"/>
<accession>A0A7D5KLC0</accession>